<dbReference type="Proteomes" id="UP000001625">
    <property type="component" value="Chromosome"/>
</dbReference>
<dbReference type="EMBL" id="CP001965">
    <property type="protein sequence ID" value="ADE10527.1"/>
    <property type="molecule type" value="Genomic_DNA"/>
</dbReference>
<evidence type="ECO:0000313" key="2">
    <source>
        <dbReference type="EMBL" id="ADE10527.1"/>
    </source>
</evidence>
<dbReference type="RefSeq" id="WP_013028426.1">
    <property type="nucleotide sequence ID" value="NC_013959.1"/>
</dbReference>
<dbReference type="Pfam" id="PF00581">
    <property type="entry name" value="Rhodanese"/>
    <property type="match status" value="1"/>
</dbReference>
<accession>D5CLD9</accession>
<dbReference type="Gene3D" id="3.40.250.10">
    <property type="entry name" value="Rhodanese-like domain"/>
    <property type="match status" value="1"/>
</dbReference>
<name>D5CLD9_SIDLE</name>
<gene>
    <name evidence="2" type="ordered locus">Slit_0285</name>
</gene>
<keyword evidence="3" id="KW-1185">Reference proteome</keyword>
<dbReference type="PANTHER" id="PTHR44086:SF10">
    <property type="entry name" value="THIOSULFATE SULFURTRANSFERASE_RHODANESE-LIKE DOMAIN-CONTAINING PROTEIN 3"/>
    <property type="match status" value="1"/>
</dbReference>
<organism evidence="2 3">
    <name type="scientific">Sideroxydans lithotrophicus (strain ES-1)</name>
    <dbReference type="NCBI Taxonomy" id="580332"/>
    <lineage>
        <taxon>Bacteria</taxon>
        <taxon>Pseudomonadati</taxon>
        <taxon>Pseudomonadota</taxon>
        <taxon>Betaproteobacteria</taxon>
        <taxon>Nitrosomonadales</taxon>
        <taxon>Gallionellaceae</taxon>
        <taxon>Sideroxydans</taxon>
    </lineage>
</organism>
<evidence type="ECO:0000313" key="3">
    <source>
        <dbReference type="Proteomes" id="UP000001625"/>
    </source>
</evidence>
<sequence length="140" mass="15503">MYDTFKPQQPMGLMDFVRSAKACIKEITPKELLDKLNSKEDLLLIDVREHGEYENGHIKGAHLVPRGILEAAADPAYPKHLPELTAARDRQVVVYCATSGRSAMAAAVLQMMGFKNVLNMAGGYTKWVADGMPEIHEATF</sequence>
<dbReference type="InterPro" id="IPR036873">
    <property type="entry name" value="Rhodanese-like_dom_sf"/>
</dbReference>
<dbReference type="SUPFAM" id="SSF52821">
    <property type="entry name" value="Rhodanese/Cell cycle control phosphatase"/>
    <property type="match status" value="1"/>
</dbReference>
<dbReference type="STRING" id="580332.Slit_0285"/>
<proteinExistence type="predicted"/>
<dbReference type="GO" id="GO:0004792">
    <property type="term" value="F:thiosulfate-cyanide sulfurtransferase activity"/>
    <property type="evidence" value="ECO:0007669"/>
    <property type="project" value="TreeGrafter"/>
</dbReference>
<dbReference type="PROSITE" id="PS50206">
    <property type="entry name" value="RHODANESE_3"/>
    <property type="match status" value="1"/>
</dbReference>
<dbReference type="KEGG" id="slt:Slit_0285"/>
<dbReference type="AlphaFoldDB" id="D5CLD9"/>
<dbReference type="HOGENOM" id="CLU_089574_6_1_4"/>
<evidence type="ECO:0000259" key="1">
    <source>
        <dbReference type="PROSITE" id="PS50206"/>
    </source>
</evidence>
<reference evidence="2 3" key="1">
    <citation type="submission" date="2010-03" db="EMBL/GenBank/DDBJ databases">
        <title>Complete sequence of Sideroxydans lithotrophicus ES-1.</title>
        <authorList>
            <consortium name="US DOE Joint Genome Institute"/>
            <person name="Lucas S."/>
            <person name="Copeland A."/>
            <person name="Lapidus A."/>
            <person name="Cheng J.-F."/>
            <person name="Bruce D."/>
            <person name="Goodwin L."/>
            <person name="Pitluck S."/>
            <person name="Munk A.C."/>
            <person name="Detter J.C."/>
            <person name="Han C."/>
            <person name="Tapia R."/>
            <person name="Larimer F."/>
            <person name="Land M."/>
            <person name="Hauser L."/>
            <person name="Kyrpides N."/>
            <person name="Ivanova N."/>
            <person name="Emerson D."/>
            <person name="Woyke T."/>
        </authorList>
    </citation>
    <scope>NUCLEOTIDE SEQUENCE [LARGE SCALE GENOMIC DNA]</scope>
    <source>
        <strain evidence="2 3">ES-1</strain>
    </source>
</reference>
<feature type="domain" description="Rhodanese" evidence="1">
    <location>
        <begin position="38"/>
        <end position="136"/>
    </location>
</feature>
<dbReference type="OrthoDB" id="1445766at2"/>
<dbReference type="eggNOG" id="COG0607">
    <property type="taxonomic scope" value="Bacteria"/>
</dbReference>
<protein>
    <submittedName>
        <fullName evidence="2">Rhodanese domain protein</fullName>
    </submittedName>
</protein>
<dbReference type="PANTHER" id="PTHR44086">
    <property type="entry name" value="THIOSULFATE SULFURTRANSFERASE RDL2, MITOCHONDRIAL-RELATED"/>
    <property type="match status" value="1"/>
</dbReference>
<dbReference type="SMART" id="SM00450">
    <property type="entry name" value="RHOD"/>
    <property type="match status" value="1"/>
</dbReference>
<dbReference type="InterPro" id="IPR001763">
    <property type="entry name" value="Rhodanese-like_dom"/>
</dbReference>